<dbReference type="Proteomes" id="UP000663868">
    <property type="component" value="Unassembled WGS sequence"/>
</dbReference>
<dbReference type="EMBL" id="CAJOBB010006900">
    <property type="protein sequence ID" value="CAF4173028.1"/>
    <property type="molecule type" value="Genomic_DNA"/>
</dbReference>
<evidence type="ECO:0000313" key="4">
    <source>
        <dbReference type="EMBL" id="CAF4173028.1"/>
    </source>
</evidence>
<dbReference type="EMBL" id="CAJOAY010003129">
    <property type="protein sequence ID" value="CAF4003739.1"/>
    <property type="molecule type" value="Genomic_DNA"/>
</dbReference>
<evidence type="ECO:0000313" key="2">
    <source>
        <dbReference type="EMBL" id="CAF1488928.1"/>
    </source>
</evidence>
<reference evidence="3" key="1">
    <citation type="submission" date="2021-02" db="EMBL/GenBank/DDBJ databases">
        <authorList>
            <person name="Nowell W R."/>
        </authorList>
    </citation>
    <scope>NUCLEOTIDE SEQUENCE</scope>
</reference>
<gene>
    <name evidence="2" type="ORF">IZO911_LOCUS44382</name>
    <name evidence="4" type="ORF">KXQ929_LOCUS38505</name>
    <name evidence="3" type="ORF">OKA104_LOCUS29940</name>
    <name evidence="1" type="ORF">VCS650_LOCUS32924</name>
</gene>
<dbReference type="OrthoDB" id="9981408at2759"/>
<accession>A0A819NXI7</accession>
<dbReference type="EMBL" id="CAJNOE010002642">
    <property type="protein sequence ID" value="CAF1488928.1"/>
    <property type="molecule type" value="Genomic_DNA"/>
</dbReference>
<evidence type="ECO:0000313" key="5">
    <source>
        <dbReference type="Proteomes" id="UP000663881"/>
    </source>
</evidence>
<proteinExistence type="predicted"/>
<dbReference type="Proteomes" id="UP000663881">
    <property type="component" value="Unassembled WGS sequence"/>
</dbReference>
<dbReference type="Proteomes" id="UP000663891">
    <property type="component" value="Unassembled WGS sequence"/>
</dbReference>
<evidence type="ECO:0000313" key="1">
    <source>
        <dbReference type="EMBL" id="CAF1335479.1"/>
    </source>
</evidence>
<dbReference type="Proteomes" id="UP000663860">
    <property type="component" value="Unassembled WGS sequence"/>
</dbReference>
<sequence length="164" mass="18288">MKHQSGSEYTFSPSDNFNYVPGLNQAFYVTQNTLFKIIFQGTLYNSGFVDTPIFLQVMVNDHLIIGNKILPNTGDRVNYGISDVDEKNGYFSVGYLHQVWIATPMTKSAQVYLSPGIYSFNVGAKALNHNGYIYGSTVTYELLQFENGNLQTIGGFLLITTLAK</sequence>
<name>A0A819NXI7_9BILA</name>
<evidence type="ECO:0000313" key="3">
    <source>
        <dbReference type="EMBL" id="CAF4003739.1"/>
    </source>
</evidence>
<protein>
    <submittedName>
        <fullName evidence="3">Uncharacterized protein</fullName>
    </submittedName>
</protein>
<dbReference type="EMBL" id="CAJNON010000618">
    <property type="protein sequence ID" value="CAF1335479.1"/>
    <property type="molecule type" value="Genomic_DNA"/>
</dbReference>
<comment type="caution">
    <text evidence="3">The sequence shown here is derived from an EMBL/GenBank/DDBJ whole genome shotgun (WGS) entry which is preliminary data.</text>
</comment>
<dbReference type="AlphaFoldDB" id="A0A819NXI7"/>
<organism evidence="3 5">
    <name type="scientific">Adineta steineri</name>
    <dbReference type="NCBI Taxonomy" id="433720"/>
    <lineage>
        <taxon>Eukaryota</taxon>
        <taxon>Metazoa</taxon>
        <taxon>Spiralia</taxon>
        <taxon>Gnathifera</taxon>
        <taxon>Rotifera</taxon>
        <taxon>Eurotatoria</taxon>
        <taxon>Bdelloidea</taxon>
        <taxon>Adinetida</taxon>
        <taxon>Adinetidae</taxon>
        <taxon>Adineta</taxon>
    </lineage>
</organism>